<comment type="caution">
    <text evidence="1">The sequence shown here is derived from an EMBL/GenBank/DDBJ whole genome shotgun (WGS) entry which is preliminary data.</text>
</comment>
<protein>
    <submittedName>
        <fullName evidence="1">Uncharacterized protein</fullName>
    </submittedName>
</protein>
<sequence length="246" mass="26975">MKGAAVGIRLAFSESEKLVGRCEVASVRLTSDEEGYDDGAVVPHGHWQPLTHEDAKCLQAGDATPESVRIELIRRPLLPFATDDVAGRLDAAARLDSLPRCWPTELLGCTASTGDTATTTQDPANGLRIGLHVDNFDRLPYNRRHESRRRLCLNLGPGSRYLLVADRDIQKICRALGADAQSHYPHTEDIRRYLADGHPLRCLRIRFGPGEGYIAPTELLPHDGSTSGIEQPSVAAFWLGRPPSPQ</sequence>
<dbReference type="EMBL" id="BLIN01000007">
    <property type="protein sequence ID" value="GFE11645.1"/>
    <property type="molecule type" value="Genomic_DNA"/>
</dbReference>
<accession>A0A640SQB4</accession>
<organism evidence="1 2">
    <name type="scientific">Streptomyces caniferus</name>
    <dbReference type="NCBI Taxonomy" id="285557"/>
    <lineage>
        <taxon>Bacteria</taxon>
        <taxon>Bacillati</taxon>
        <taxon>Actinomycetota</taxon>
        <taxon>Actinomycetes</taxon>
        <taxon>Kitasatosporales</taxon>
        <taxon>Streptomycetaceae</taxon>
        <taxon>Streptomyces</taxon>
    </lineage>
</organism>
<proteinExistence type="predicted"/>
<dbReference type="Proteomes" id="UP000435837">
    <property type="component" value="Unassembled WGS sequence"/>
</dbReference>
<name>A0A640SQB4_9ACTN</name>
<reference evidence="1 2" key="1">
    <citation type="submission" date="2019-12" db="EMBL/GenBank/DDBJ databases">
        <title>Whole genome shotgun sequence of Streptomyces caniferus NBRC 15389.</title>
        <authorList>
            <person name="Ichikawa N."/>
            <person name="Kimura A."/>
            <person name="Kitahashi Y."/>
            <person name="Komaki H."/>
            <person name="Tamura T."/>
        </authorList>
    </citation>
    <scope>NUCLEOTIDE SEQUENCE [LARGE SCALE GENOMIC DNA]</scope>
    <source>
        <strain evidence="1 2">NBRC 15389</strain>
    </source>
</reference>
<dbReference type="AlphaFoldDB" id="A0A640SQB4"/>
<gene>
    <name evidence="1" type="ORF">Scani_79130</name>
</gene>
<evidence type="ECO:0000313" key="2">
    <source>
        <dbReference type="Proteomes" id="UP000435837"/>
    </source>
</evidence>
<evidence type="ECO:0000313" key="1">
    <source>
        <dbReference type="EMBL" id="GFE11645.1"/>
    </source>
</evidence>